<name>A0A0N0NME9_9EURO</name>
<dbReference type="Gene3D" id="1.20.120.550">
    <property type="entry name" value="Membrane associated eicosanoid/glutathione metabolism-like domain"/>
    <property type="match status" value="1"/>
</dbReference>
<dbReference type="InterPro" id="IPR001129">
    <property type="entry name" value="Membr-assoc_MAPEG"/>
</dbReference>
<dbReference type="OrthoDB" id="410651at2759"/>
<reference evidence="6 7" key="1">
    <citation type="submission" date="2015-06" db="EMBL/GenBank/DDBJ databases">
        <title>Draft genome of the ant-associated black yeast Phialophora attae CBS 131958.</title>
        <authorList>
            <person name="Moreno L.F."/>
            <person name="Stielow B.J."/>
            <person name="de Hoog S."/>
            <person name="Vicente V.A."/>
            <person name="Weiss V.A."/>
            <person name="de Vries M."/>
            <person name="Cruz L.M."/>
            <person name="Souza E.M."/>
        </authorList>
    </citation>
    <scope>NUCLEOTIDE SEQUENCE [LARGE SCALE GENOMIC DNA]</scope>
    <source>
        <strain evidence="6 7">CBS 131958</strain>
    </source>
</reference>
<feature type="transmembrane region" description="Helical" evidence="5">
    <location>
        <begin position="16"/>
        <end position="33"/>
    </location>
</feature>
<dbReference type="EMBL" id="LFJN01000013">
    <property type="protein sequence ID" value="KPI40119.1"/>
    <property type="molecule type" value="Genomic_DNA"/>
</dbReference>
<dbReference type="GO" id="GO:0004602">
    <property type="term" value="F:glutathione peroxidase activity"/>
    <property type="evidence" value="ECO:0007669"/>
    <property type="project" value="TreeGrafter"/>
</dbReference>
<dbReference type="GO" id="GO:0005635">
    <property type="term" value="C:nuclear envelope"/>
    <property type="evidence" value="ECO:0007669"/>
    <property type="project" value="TreeGrafter"/>
</dbReference>
<evidence type="ECO:0000256" key="4">
    <source>
        <dbReference type="ARBA" id="ARBA00023136"/>
    </source>
</evidence>
<dbReference type="GO" id="GO:0016020">
    <property type="term" value="C:membrane"/>
    <property type="evidence" value="ECO:0007669"/>
    <property type="project" value="UniProtKB-SubCell"/>
</dbReference>
<evidence type="ECO:0000313" key="6">
    <source>
        <dbReference type="EMBL" id="KPI40119.1"/>
    </source>
</evidence>
<accession>A0A0N0NME9</accession>
<evidence type="ECO:0000313" key="7">
    <source>
        <dbReference type="Proteomes" id="UP000038010"/>
    </source>
</evidence>
<dbReference type="InterPro" id="IPR050997">
    <property type="entry name" value="MAPEG"/>
</dbReference>
<gene>
    <name evidence="6" type="ORF">AB675_11382</name>
</gene>
<dbReference type="PANTHER" id="PTHR10250:SF26">
    <property type="entry name" value="GLUTATHIONE S-TRANSFERASE 3, MITOCHONDRIAL"/>
    <property type="match status" value="1"/>
</dbReference>
<dbReference type="InterPro" id="IPR023352">
    <property type="entry name" value="MAPEG-like_dom_sf"/>
</dbReference>
<dbReference type="Proteomes" id="UP000038010">
    <property type="component" value="Unassembled WGS sequence"/>
</dbReference>
<proteinExistence type="predicted"/>
<dbReference type="RefSeq" id="XP_018000082.1">
    <property type="nucleotide sequence ID" value="XM_018140223.1"/>
</dbReference>
<keyword evidence="4 5" id="KW-0472">Membrane</keyword>
<dbReference type="GO" id="GO:0004364">
    <property type="term" value="F:glutathione transferase activity"/>
    <property type="evidence" value="ECO:0007669"/>
    <property type="project" value="TreeGrafter"/>
</dbReference>
<dbReference type="PANTHER" id="PTHR10250">
    <property type="entry name" value="MICROSOMAL GLUTATHIONE S-TRANSFERASE"/>
    <property type="match status" value="1"/>
</dbReference>
<comment type="caution">
    <text evidence="6">The sequence shown here is derived from an EMBL/GenBank/DDBJ whole genome shotgun (WGS) entry which is preliminary data.</text>
</comment>
<dbReference type="Pfam" id="PF01124">
    <property type="entry name" value="MAPEG"/>
    <property type="match status" value="1"/>
</dbReference>
<keyword evidence="3 5" id="KW-1133">Transmembrane helix</keyword>
<sequence>MVSAAGLTTILVPNDYGYVLLVALGLVPLLSFAQGTVAGQLRKAAKTPYPNHYASAQQVKESRDAYKYNCAQRAHGNLMEHMPQTIAYMLVAGLVYPRATAISGLGWVVSRALFAYGYITSEKPNGRGRYLGMPYYASSLLSGAWLLLLGES</sequence>
<comment type="subcellular location">
    <subcellularLocation>
        <location evidence="1">Membrane</location>
        <topology evidence="1">Multi-pass membrane protein</topology>
    </subcellularLocation>
</comment>
<dbReference type="SUPFAM" id="SSF161084">
    <property type="entry name" value="MAPEG domain-like"/>
    <property type="match status" value="1"/>
</dbReference>
<evidence type="ECO:0000256" key="1">
    <source>
        <dbReference type="ARBA" id="ARBA00004141"/>
    </source>
</evidence>
<feature type="transmembrane region" description="Helical" evidence="5">
    <location>
        <begin position="86"/>
        <end position="110"/>
    </location>
</feature>
<dbReference type="GO" id="GO:0005783">
    <property type="term" value="C:endoplasmic reticulum"/>
    <property type="evidence" value="ECO:0007669"/>
    <property type="project" value="TreeGrafter"/>
</dbReference>
<evidence type="ECO:0000256" key="2">
    <source>
        <dbReference type="ARBA" id="ARBA00022692"/>
    </source>
</evidence>
<dbReference type="GeneID" id="28732103"/>
<organism evidence="6 7">
    <name type="scientific">Cyphellophora attinorum</name>
    <dbReference type="NCBI Taxonomy" id="1664694"/>
    <lineage>
        <taxon>Eukaryota</taxon>
        <taxon>Fungi</taxon>
        <taxon>Dikarya</taxon>
        <taxon>Ascomycota</taxon>
        <taxon>Pezizomycotina</taxon>
        <taxon>Eurotiomycetes</taxon>
        <taxon>Chaetothyriomycetidae</taxon>
        <taxon>Chaetothyriales</taxon>
        <taxon>Cyphellophoraceae</taxon>
        <taxon>Cyphellophora</taxon>
    </lineage>
</organism>
<keyword evidence="6" id="KW-0808">Transferase</keyword>
<feature type="transmembrane region" description="Helical" evidence="5">
    <location>
        <begin position="130"/>
        <end position="149"/>
    </location>
</feature>
<evidence type="ECO:0000256" key="5">
    <source>
        <dbReference type="SAM" id="Phobius"/>
    </source>
</evidence>
<dbReference type="VEuPathDB" id="FungiDB:AB675_11382"/>
<dbReference type="AlphaFoldDB" id="A0A0N0NME9"/>
<protein>
    <submittedName>
        <fullName evidence="6">Microsomal glutathione S-transferase 3</fullName>
    </submittedName>
</protein>
<keyword evidence="7" id="KW-1185">Reference proteome</keyword>
<keyword evidence="2 5" id="KW-0812">Transmembrane</keyword>
<dbReference type="STRING" id="1664694.A0A0N0NME9"/>
<evidence type="ECO:0000256" key="3">
    <source>
        <dbReference type="ARBA" id="ARBA00022989"/>
    </source>
</evidence>